<keyword evidence="1" id="KW-0732">Signal</keyword>
<evidence type="ECO:0000313" key="3">
    <source>
        <dbReference type="Proteomes" id="UP001596056"/>
    </source>
</evidence>
<protein>
    <submittedName>
        <fullName evidence="2">Uncharacterized protein</fullName>
    </submittedName>
</protein>
<dbReference type="EMBL" id="JBHSNA010000010">
    <property type="protein sequence ID" value="MFC5567093.1"/>
    <property type="molecule type" value="Genomic_DNA"/>
</dbReference>
<feature type="chain" id="PRO_5046674753" evidence="1">
    <location>
        <begin position="26"/>
        <end position="104"/>
    </location>
</feature>
<name>A0ABW0SDM4_9RHOB</name>
<gene>
    <name evidence="2" type="ORF">ACFPOC_11815</name>
</gene>
<accession>A0ABW0SDM4</accession>
<comment type="caution">
    <text evidence="2">The sequence shown here is derived from an EMBL/GenBank/DDBJ whole genome shotgun (WGS) entry which is preliminary data.</text>
</comment>
<evidence type="ECO:0000313" key="2">
    <source>
        <dbReference type="EMBL" id="MFC5567093.1"/>
    </source>
</evidence>
<proteinExistence type="predicted"/>
<sequence length="104" mass="11763">MRVPPPTVLTACLVTLLVLPNSIRAQTEPCIPPIRPFLPSDPRDVQAYADLLRQDFETYIRDFGTYLRCLDTERARVFQEGQEVTADYGRFQELTAGPRPAPAE</sequence>
<feature type="signal peptide" evidence="1">
    <location>
        <begin position="1"/>
        <end position="25"/>
    </location>
</feature>
<evidence type="ECO:0000256" key="1">
    <source>
        <dbReference type="SAM" id="SignalP"/>
    </source>
</evidence>
<keyword evidence="3" id="KW-1185">Reference proteome</keyword>
<reference evidence="3" key="1">
    <citation type="journal article" date="2019" name="Int. J. Syst. Evol. Microbiol.">
        <title>The Global Catalogue of Microorganisms (GCM) 10K type strain sequencing project: providing services to taxonomists for standard genome sequencing and annotation.</title>
        <authorList>
            <consortium name="The Broad Institute Genomics Platform"/>
            <consortium name="The Broad Institute Genome Sequencing Center for Infectious Disease"/>
            <person name="Wu L."/>
            <person name="Ma J."/>
        </authorList>
    </citation>
    <scope>NUCLEOTIDE SEQUENCE [LARGE SCALE GENOMIC DNA]</scope>
    <source>
        <strain evidence="3">KACC 11588</strain>
    </source>
</reference>
<organism evidence="2 3">
    <name type="scientific">Rubellimicrobium aerolatum</name>
    <dbReference type="NCBI Taxonomy" id="490979"/>
    <lineage>
        <taxon>Bacteria</taxon>
        <taxon>Pseudomonadati</taxon>
        <taxon>Pseudomonadota</taxon>
        <taxon>Alphaproteobacteria</taxon>
        <taxon>Rhodobacterales</taxon>
        <taxon>Roseobacteraceae</taxon>
        <taxon>Rubellimicrobium</taxon>
    </lineage>
</organism>
<dbReference type="RefSeq" id="WP_377110068.1">
    <property type="nucleotide sequence ID" value="NZ_JBHSNA010000010.1"/>
</dbReference>
<dbReference type="Proteomes" id="UP001596056">
    <property type="component" value="Unassembled WGS sequence"/>
</dbReference>